<proteinExistence type="predicted"/>
<protein>
    <submittedName>
        <fullName evidence="2">Uncharacterized protein</fullName>
    </submittedName>
</protein>
<feature type="compositionally biased region" description="Polar residues" evidence="1">
    <location>
        <begin position="39"/>
        <end position="58"/>
    </location>
</feature>
<dbReference type="Proteomes" id="UP000828390">
    <property type="component" value="Unassembled WGS sequence"/>
</dbReference>
<evidence type="ECO:0000313" key="3">
    <source>
        <dbReference type="Proteomes" id="UP000828390"/>
    </source>
</evidence>
<reference evidence="2" key="2">
    <citation type="submission" date="2020-11" db="EMBL/GenBank/DDBJ databases">
        <authorList>
            <person name="McCartney M.A."/>
            <person name="Auch B."/>
            <person name="Kono T."/>
            <person name="Mallez S."/>
            <person name="Becker A."/>
            <person name="Gohl D.M."/>
            <person name="Silverstein K.A.T."/>
            <person name="Koren S."/>
            <person name="Bechman K.B."/>
            <person name="Herman A."/>
            <person name="Abrahante J.E."/>
            <person name="Garbe J."/>
        </authorList>
    </citation>
    <scope>NUCLEOTIDE SEQUENCE</scope>
    <source>
        <strain evidence="2">Duluth1</strain>
        <tissue evidence="2">Whole animal</tissue>
    </source>
</reference>
<keyword evidence="3" id="KW-1185">Reference proteome</keyword>
<feature type="region of interest" description="Disordered" evidence="1">
    <location>
        <begin position="28"/>
        <end position="58"/>
    </location>
</feature>
<dbReference type="EMBL" id="JAIWYP010000004">
    <property type="protein sequence ID" value="KAH3843133.1"/>
    <property type="molecule type" value="Genomic_DNA"/>
</dbReference>
<evidence type="ECO:0000313" key="2">
    <source>
        <dbReference type="EMBL" id="KAH3843133.1"/>
    </source>
</evidence>
<evidence type="ECO:0000256" key="1">
    <source>
        <dbReference type="SAM" id="MobiDB-lite"/>
    </source>
</evidence>
<gene>
    <name evidence="2" type="ORF">DPMN_116640</name>
</gene>
<organism evidence="2 3">
    <name type="scientific">Dreissena polymorpha</name>
    <name type="common">Zebra mussel</name>
    <name type="synonym">Mytilus polymorpha</name>
    <dbReference type="NCBI Taxonomy" id="45954"/>
    <lineage>
        <taxon>Eukaryota</taxon>
        <taxon>Metazoa</taxon>
        <taxon>Spiralia</taxon>
        <taxon>Lophotrochozoa</taxon>
        <taxon>Mollusca</taxon>
        <taxon>Bivalvia</taxon>
        <taxon>Autobranchia</taxon>
        <taxon>Heteroconchia</taxon>
        <taxon>Euheterodonta</taxon>
        <taxon>Imparidentia</taxon>
        <taxon>Neoheterodontei</taxon>
        <taxon>Myida</taxon>
        <taxon>Dreissenoidea</taxon>
        <taxon>Dreissenidae</taxon>
        <taxon>Dreissena</taxon>
    </lineage>
</organism>
<name>A0A9D4QU48_DREPO</name>
<sequence length="58" mass="6004">MGCKLVGKACLTSANVFVPYDRGVEFQGHHLNGAPGEADTQTGEQSEPVSQGTAVLSI</sequence>
<comment type="caution">
    <text evidence="2">The sequence shown here is derived from an EMBL/GenBank/DDBJ whole genome shotgun (WGS) entry which is preliminary data.</text>
</comment>
<dbReference type="AlphaFoldDB" id="A0A9D4QU48"/>
<reference evidence="2" key="1">
    <citation type="journal article" date="2019" name="bioRxiv">
        <title>The Genome of the Zebra Mussel, Dreissena polymorpha: A Resource for Invasive Species Research.</title>
        <authorList>
            <person name="McCartney M.A."/>
            <person name="Auch B."/>
            <person name="Kono T."/>
            <person name="Mallez S."/>
            <person name="Zhang Y."/>
            <person name="Obille A."/>
            <person name="Becker A."/>
            <person name="Abrahante J.E."/>
            <person name="Garbe J."/>
            <person name="Badalamenti J.P."/>
            <person name="Herman A."/>
            <person name="Mangelson H."/>
            <person name="Liachko I."/>
            <person name="Sullivan S."/>
            <person name="Sone E.D."/>
            <person name="Koren S."/>
            <person name="Silverstein K.A.T."/>
            <person name="Beckman K.B."/>
            <person name="Gohl D.M."/>
        </authorList>
    </citation>
    <scope>NUCLEOTIDE SEQUENCE</scope>
    <source>
        <strain evidence="2">Duluth1</strain>
        <tissue evidence="2">Whole animal</tissue>
    </source>
</reference>
<accession>A0A9D4QU48</accession>